<accession>A0A2K4Y451</accession>
<dbReference type="GO" id="GO:0016627">
    <property type="term" value="F:oxidoreductase activity, acting on the CH-CH group of donors"/>
    <property type="evidence" value="ECO:0007669"/>
    <property type="project" value="TreeGrafter"/>
</dbReference>
<sequence length="138" mass="15398">VGESDPKARFTRSPVARLATSSADGKPHLVPVVFAVHEGVSDMVYTAIDAKPKSTQRLRRLANIASNAQVSLLVDHYADEWTQLWWVRADGEARIHTDGAALHTGYRLLRAKYPQYQSVSLNGPVIEITVHRWSSWHA</sequence>
<name>A0A2K4Y451_9MYCO</name>
<dbReference type="InterPro" id="IPR019967">
    <property type="entry name" value="F420-dep_enz_PPOX_Rv0121"/>
</dbReference>
<dbReference type="EMBL" id="FXEG02000001">
    <property type="protein sequence ID" value="SOX51553.1"/>
    <property type="molecule type" value="Genomic_DNA"/>
</dbReference>
<dbReference type="SUPFAM" id="SSF50475">
    <property type="entry name" value="FMN-binding split barrel"/>
    <property type="match status" value="1"/>
</dbReference>
<dbReference type="NCBIfam" id="TIGR03668">
    <property type="entry name" value="Rv0121_F420"/>
    <property type="match status" value="1"/>
</dbReference>
<evidence type="ECO:0000313" key="4">
    <source>
        <dbReference type="Proteomes" id="UP000236318"/>
    </source>
</evidence>
<dbReference type="InterPro" id="IPR011576">
    <property type="entry name" value="Pyridox_Oxase_N"/>
</dbReference>
<feature type="domain" description="Pyridoxamine 5'-phosphate oxidase N-terminal" evidence="2">
    <location>
        <begin position="8"/>
        <end position="137"/>
    </location>
</feature>
<reference evidence="3" key="1">
    <citation type="submission" date="2018-01" db="EMBL/GenBank/DDBJ databases">
        <authorList>
            <consortium name="Urmite Genomes"/>
        </authorList>
    </citation>
    <scope>NUCLEOTIDE SEQUENCE [LARGE SCALE GENOMIC DNA]</scope>
    <source>
        <strain evidence="3">AFP003</strain>
    </source>
</reference>
<comment type="caution">
    <text evidence="3">The sequence shown here is derived from an EMBL/GenBank/DDBJ whole genome shotgun (WGS) entry which is preliminary data.</text>
</comment>
<dbReference type="PANTHER" id="PTHR35176:SF2">
    <property type="entry name" value="F420H(2)-DEPENDENT REDUCTASE RV1155"/>
    <property type="match status" value="1"/>
</dbReference>
<protein>
    <submittedName>
        <fullName evidence="3">TIGR03668 family PPOX class F420-dependent oxidoreductase</fullName>
    </submittedName>
</protein>
<dbReference type="GO" id="GO:0005829">
    <property type="term" value="C:cytosol"/>
    <property type="evidence" value="ECO:0007669"/>
    <property type="project" value="TreeGrafter"/>
</dbReference>
<dbReference type="InterPro" id="IPR012349">
    <property type="entry name" value="Split_barrel_FMN-bd"/>
</dbReference>
<gene>
    <name evidence="3" type="ORF">MAAFP003_214</name>
</gene>
<dbReference type="AlphaFoldDB" id="A0A2K4Y451"/>
<proteinExistence type="predicted"/>
<dbReference type="InterPro" id="IPR052019">
    <property type="entry name" value="F420H2_bilvrd_red/Heme_oxyg"/>
</dbReference>
<dbReference type="GO" id="GO:0070967">
    <property type="term" value="F:coenzyme F420 binding"/>
    <property type="evidence" value="ECO:0007669"/>
    <property type="project" value="TreeGrafter"/>
</dbReference>
<feature type="non-terminal residue" evidence="3">
    <location>
        <position position="1"/>
    </location>
</feature>
<organism evidence="3 4">
    <name type="scientific">Mycobacterium ahvazicum</name>
    <dbReference type="NCBI Taxonomy" id="1964395"/>
    <lineage>
        <taxon>Bacteria</taxon>
        <taxon>Bacillati</taxon>
        <taxon>Actinomycetota</taxon>
        <taxon>Actinomycetes</taxon>
        <taxon>Mycobacteriales</taxon>
        <taxon>Mycobacteriaceae</taxon>
        <taxon>Mycobacterium</taxon>
        <taxon>Mycobacterium simiae complex</taxon>
    </lineage>
</organism>
<dbReference type="Proteomes" id="UP000236318">
    <property type="component" value="Unassembled WGS sequence"/>
</dbReference>
<evidence type="ECO:0000256" key="1">
    <source>
        <dbReference type="ARBA" id="ARBA00023002"/>
    </source>
</evidence>
<keyword evidence="1" id="KW-0560">Oxidoreductase</keyword>
<dbReference type="Pfam" id="PF01243">
    <property type="entry name" value="PNPOx_N"/>
    <property type="match status" value="1"/>
</dbReference>
<dbReference type="PANTHER" id="PTHR35176">
    <property type="entry name" value="HEME OXYGENASE HI_0854-RELATED"/>
    <property type="match status" value="1"/>
</dbReference>
<evidence type="ECO:0000313" key="3">
    <source>
        <dbReference type="EMBL" id="SOX51553.1"/>
    </source>
</evidence>
<dbReference type="Gene3D" id="2.30.110.10">
    <property type="entry name" value="Electron Transport, Fmn-binding Protein, Chain A"/>
    <property type="match status" value="1"/>
</dbReference>
<keyword evidence="4" id="KW-1185">Reference proteome</keyword>
<evidence type="ECO:0000259" key="2">
    <source>
        <dbReference type="Pfam" id="PF01243"/>
    </source>
</evidence>